<dbReference type="EMBL" id="FMCT01000004">
    <property type="protein sequence ID" value="SCF06289.1"/>
    <property type="molecule type" value="Genomic_DNA"/>
</dbReference>
<name>A0A1C4XCM8_9ACTN</name>
<organism evidence="1 2">
    <name type="scientific">Micromonospora carbonacea</name>
    <dbReference type="NCBI Taxonomy" id="47853"/>
    <lineage>
        <taxon>Bacteria</taxon>
        <taxon>Bacillati</taxon>
        <taxon>Actinomycetota</taxon>
        <taxon>Actinomycetes</taxon>
        <taxon>Micromonosporales</taxon>
        <taxon>Micromonosporaceae</taxon>
        <taxon>Micromonospora</taxon>
    </lineage>
</organism>
<dbReference type="Proteomes" id="UP000183585">
    <property type="component" value="Unassembled WGS sequence"/>
</dbReference>
<gene>
    <name evidence="1" type="ORF">GA0070563_104392</name>
</gene>
<accession>A0A1C4XCM8</accession>
<proteinExistence type="predicted"/>
<evidence type="ECO:0000313" key="1">
    <source>
        <dbReference type="EMBL" id="SCF06289.1"/>
    </source>
</evidence>
<reference evidence="2" key="1">
    <citation type="submission" date="2016-06" db="EMBL/GenBank/DDBJ databases">
        <authorList>
            <person name="Varghese N."/>
            <person name="Submissions Spin"/>
        </authorList>
    </citation>
    <scope>NUCLEOTIDE SEQUENCE [LARGE SCALE GENOMIC DNA]</scope>
    <source>
        <strain evidence="2">DSM 43168</strain>
    </source>
</reference>
<evidence type="ECO:0000313" key="2">
    <source>
        <dbReference type="Proteomes" id="UP000183585"/>
    </source>
</evidence>
<protein>
    <submittedName>
        <fullName evidence="1">Uncharacterized protein</fullName>
    </submittedName>
</protein>
<dbReference type="AlphaFoldDB" id="A0A1C4XCM8"/>
<keyword evidence="2" id="KW-1185">Reference proteome</keyword>
<sequence length="69" mass="7696">MTIAQWLRQHVTKLHMAPNPNSLAQLFTPCVTELDASNIGTTHLFEGNITASDLLFQRADDATLLCSRR</sequence>